<dbReference type="InterPro" id="IPR011708">
    <property type="entry name" value="DNA_pol3_alpha_NTPase_dom"/>
</dbReference>
<dbReference type="SUPFAM" id="SSF89550">
    <property type="entry name" value="PHP domain-like"/>
    <property type="match status" value="1"/>
</dbReference>
<keyword evidence="2" id="KW-0548">Nucleotidyltransferase</keyword>
<dbReference type="GO" id="GO:0008408">
    <property type="term" value="F:3'-5' exonuclease activity"/>
    <property type="evidence" value="ECO:0007669"/>
    <property type="project" value="InterPro"/>
</dbReference>
<dbReference type="InterPro" id="IPR004013">
    <property type="entry name" value="PHP_dom"/>
</dbReference>
<protein>
    <submittedName>
        <fullName evidence="6">Putative DNA polymerase</fullName>
    </submittedName>
</protein>
<dbReference type="SMART" id="SM00481">
    <property type="entry name" value="POLIIIAc"/>
    <property type="match status" value="1"/>
</dbReference>
<keyword evidence="4" id="KW-0239">DNA-directed DNA polymerase</keyword>
<dbReference type="Gene3D" id="1.10.10.1600">
    <property type="entry name" value="Bacterial DNA polymerase III alpha subunit, thumb domain"/>
    <property type="match status" value="1"/>
</dbReference>
<dbReference type="NCBIfam" id="TIGR00594">
    <property type="entry name" value="polc"/>
    <property type="match status" value="1"/>
</dbReference>
<dbReference type="GO" id="GO:0003887">
    <property type="term" value="F:DNA-directed DNA polymerase activity"/>
    <property type="evidence" value="ECO:0007669"/>
    <property type="project" value="UniProtKB-KW"/>
</dbReference>
<dbReference type="PANTHER" id="PTHR32294">
    <property type="entry name" value="DNA POLYMERASE III SUBUNIT ALPHA"/>
    <property type="match status" value="1"/>
</dbReference>
<name>A0A6M3KVX9_9ZZZZ</name>
<feature type="domain" description="Polymerase/histidinol phosphatase N-terminal" evidence="5">
    <location>
        <begin position="7"/>
        <end position="74"/>
    </location>
</feature>
<dbReference type="InterPro" id="IPR040982">
    <property type="entry name" value="DNA_pol3_finger"/>
</dbReference>
<dbReference type="AlphaFoldDB" id="A0A6M3KVX9"/>
<evidence type="ECO:0000313" key="6">
    <source>
        <dbReference type="EMBL" id="QJA86266.1"/>
    </source>
</evidence>
<dbReference type="InterPro" id="IPR041931">
    <property type="entry name" value="DNA_pol3_alpha_thumb_dom"/>
</dbReference>
<dbReference type="InterPro" id="IPR004805">
    <property type="entry name" value="DnaE2/DnaE/PolC"/>
</dbReference>
<reference evidence="6" key="1">
    <citation type="submission" date="2020-03" db="EMBL/GenBank/DDBJ databases">
        <title>The deep terrestrial virosphere.</title>
        <authorList>
            <person name="Holmfeldt K."/>
            <person name="Nilsson E."/>
            <person name="Simone D."/>
            <person name="Lopez-Fernandez M."/>
            <person name="Wu X."/>
            <person name="de Brujin I."/>
            <person name="Lundin D."/>
            <person name="Andersson A."/>
            <person name="Bertilsson S."/>
            <person name="Dopson M."/>
        </authorList>
    </citation>
    <scope>NUCLEOTIDE SEQUENCE</scope>
    <source>
        <strain evidence="6">MM415B02101</strain>
    </source>
</reference>
<dbReference type="Pfam" id="PF17657">
    <property type="entry name" value="DNA_pol3_finger"/>
    <property type="match status" value="1"/>
</dbReference>
<dbReference type="InterPro" id="IPR016195">
    <property type="entry name" value="Pol/histidinol_Pase-like"/>
</dbReference>
<dbReference type="Pfam" id="PF02811">
    <property type="entry name" value="PHP"/>
    <property type="match status" value="1"/>
</dbReference>
<dbReference type="Gene3D" id="1.10.150.870">
    <property type="match status" value="1"/>
</dbReference>
<evidence type="ECO:0000256" key="2">
    <source>
        <dbReference type="ARBA" id="ARBA00022695"/>
    </source>
</evidence>
<dbReference type="Gene3D" id="3.20.20.140">
    <property type="entry name" value="Metal-dependent hydrolases"/>
    <property type="match status" value="1"/>
</dbReference>
<evidence type="ECO:0000259" key="5">
    <source>
        <dbReference type="SMART" id="SM00481"/>
    </source>
</evidence>
<dbReference type="Pfam" id="PF07733">
    <property type="entry name" value="DNA_pol3_alpha"/>
    <property type="match status" value="1"/>
</dbReference>
<keyword evidence="3" id="KW-0235">DNA replication</keyword>
<dbReference type="GO" id="GO:0006260">
    <property type="term" value="P:DNA replication"/>
    <property type="evidence" value="ECO:0007669"/>
    <property type="project" value="UniProtKB-KW"/>
</dbReference>
<evidence type="ECO:0000256" key="3">
    <source>
        <dbReference type="ARBA" id="ARBA00022705"/>
    </source>
</evidence>
<proteinExistence type="predicted"/>
<gene>
    <name evidence="6" type="ORF">MM415B02101_0002</name>
</gene>
<evidence type="ECO:0000256" key="1">
    <source>
        <dbReference type="ARBA" id="ARBA00022679"/>
    </source>
</evidence>
<keyword evidence="1" id="KW-0808">Transferase</keyword>
<dbReference type="InterPro" id="IPR003141">
    <property type="entry name" value="Pol/His_phosphatase_N"/>
</dbReference>
<accession>A0A6M3KVX9</accession>
<organism evidence="6">
    <name type="scientific">viral metagenome</name>
    <dbReference type="NCBI Taxonomy" id="1070528"/>
    <lineage>
        <taxon>unclassified sequences</taxon>
        <taxon>metagenomes</taxon>
        <taxon>organismal metagenomes</taxon>
    </lineage>
</organism>
<evidence type="ECO:0000256" key="4">
    <source>
        <dbReference type="ARBA" id="ARBA00022932"/>
    </source>
</evidence>
<dbReference type="EMBL" id="MT142626">
    <property type="protein sequence ID" value="QJA86266.1"/>
    <property type="molecule type" value="Genomic_DNA"/>
</dbReference>
<sequence length="903" mass="104040">MKNSNFSHLHIHTDYSQLDGAGKIKEYIEYSKELGFKALAITDHGNMDGVIKFQKECISQKIIPIIGCEAYIVSDAKVKEKGDDRRHVTLLVKNQTGWSNLCQLLTYANLEGFYYRPRIDYAFLLEHCEGLVVMTGCAGTFLMEAEGEKAFFKLSEKINDDLYIEIMPHDIEVQHTAHKLLIDLYKETGIKLVATNDCHYVYEDDWEAQEVLLAIQRKKKWNDKKRWKFGFTGLHLRTADEMIAAFKKQGDIKSKDYLLAMSNTMEIVEKCKGFKIEKREISLPDIPNIKTKNYDNYLFKYCENKLNDNQIYYDRFIEEFKLIKSKKFSKYFLLVHELVSWCRENNIGVGFGRGSVGASLIAYLLGIHDIDPIKFDLLFWRFISEERIDYPDIDIDIEHSKRELVKEHLRELYGRDKIAAISNYLTMKGKMAVRDVSRVFEVPEKDVKSFTSIIDDDKTNENLIEDALLLPEGKEFKRKYPKVVEIALILQGQVRGYGQHAAGLVISQEDLITSNKCNLILKGSGDQQFTSINWDMEDCEYMGLIKLDILGLKEVTIIGETLRLVKQNHNKDIDPAKINLEDKKVLKEFAAGNNVGVFQFNSWGMIDLCKKLRIDSFNMLSHANALYRPGTLRSGVVDKFVERKKKKKWDVINKEIERITSYTFGIIVYQEQVMEIANSIAGLSWKDADKIRKIIGKSKGKSELKKYKERFITGCIESKKLNNKEAIELWKQLEEFGSYGFNKAHSVAYSMIGYCCQWLKKYYPTEFICAALTYGSKDKKAEIIKEAYRLGLPVILPKAGKSDASNWIVKSGNLYCPFMEVKGIGSKKAIEIMNKPLQEEKSAINETASSCKGFFYGQRKGEERKINNRKIKQIDIILDEIGAYDKEDCDVKKTAEKYFTFTV</sequence>